<protein>
    <recommendedName>
        <fullName evidence="3">Glycosyltransferase 2-like domain-containing protein</fullName>
    </recommendedName>
</protein>
<evidence type="ECO:0008006" key="3">
    <source>
        <dbReference type="Google" id="ProtNLM"/>
    </source>
</evidence>
<keyword evidence="1" id="KW-0472">Membrane</keyword>
<dbReference type="Gene3D" id="3.90.550.10">
    <property type="entry name" value="Spore Coat Polysaccharide Biosynthesis Protein SpsA, Chain A"/>
    <property type="match status" value="1"/>
</dbReference>
<sequence length="225" mass="26564">MNIVIVLNHAIGILHVLLRIQLELSFTNIDLNNNFWLKNLVPFLNTYDVVGGKVVYSNRVEMKLNPFIMKDETIIKKDSPVNFLNTNNMVFKKEIWNFTGGFLNYRIEDLEFSWRLLKKGFKLFYSSKGLVIHHDNRNPIQNIKKYLQYGKSYSKIAFIHNMSFSFKNERILDRNAIFDYLQLISLPFLFLLASILFSFLIINTLLNISGNFLSIFLCIYLIFRR</sequence>
<dbReference type="InterPro" id="IPR029044">
    <property type="entry name" value="Nucleotide-diphossugar_trans"/>
</dbReference>
<comment type="caution">
    <text evidence="2">The sequence shown here is derived from an EMBL/GenBank/DDBJ whole genome shotgun (WGS) entry which is preliminary data.</text>
</comment>
<keyword evidence="1" id="KW-1133">Transmembrane helix</keyword>
<feature type="non-terminal residue" evidence="2">
    <location>
        <position position="225"/>
    </location>
</feature>
<name>X1G5G3_9ZZZZ</name>
<proteinExistence type="predicted"/>
<dbReference type="AlphaFoldDB" id="X1G5G3"/>
<keyword evidence="1" id="KW-0812">Transmembrane</keyword>
<gene>
    <name evidence="2" type="ORF">S03H2_02932</name>
</gene>
<dbReference type="SUPFAM" id="SSF53448">
    <property type="entry name" value="Nucleotide-diphospho-sugar transferases"/>
    <property type="match status" value="1"/>
</dbReference>
<reference evidence="2" key="1">
    <citation type="journal article" date="2014" name="Front. Microbiol.">
        <title>High frequency of phylogenetically diverse reductive dehalogenase-homologous genes in deep subseafloor sedimentary metagenomes.</title>
        <authorList>
            <person name="Kawai M."/>
            <person name="Futagami T."/>
            <person name="Toyoda A."/>
            <person name="Takaki Y."/>
            <person name="Nishi S."/>
            <person name="Hori S."/>
            <person name="Arai W."/>
            <person name="Tsubouchi T."/>
            <person name="Morono Y."/>
            <person name="Uchiyama I."/>
            <person name="Ito T."/>
            <person name="Fujiyama A."/>
            <person name="Inagaki F."/>
            <person name="Takami H."/>
        </authorList>
    </citation>
    <scope>NUCLEOTIDE SEQUENCE</scope>
    <source>
        <strain evidence="2">Expedition CK06-06</strain>
    </source>
</reference>
<evidence type="ECO:0000313" key="2">
    <source>
        <dbReference type="EMBL" id="GAH28268.1"/>
    </source>
</evidence>
<evidence type="ECO:0000256" key="1">
    <source>
        <dbReference type="SAM" id="Phobius"/>
    </source>
</evidence>
<feature type="transmembrane region" description="Helical" evidence="1">
    <location>
        <begin position="205"/>
        <end position="223"/>
    </location>
</feature>
<organism evidence="2">
    <name type="scientific">marine sediment metagenome</name>
    <dbReference type="NCBI Taxonomy" id="412755"/>
    <lineage>
        <taxon>unclassified sequences</taxon>
        <taxon>metagenomes</taxon>
        <taxon>ecological metagenomes</taxon>
    </lineage>
</organism>
<feature type="transmembrane region" description="Helical" evidence="1">
    <location>
        <begin position="177"/>
        <end position="199"/>
    </location>
</feature>
<dbReference type="EMBL" id="BARU01001033">
    <property type="protein sequence ID" value="GAH28268.1"/>
    <property type="molecule type" value="Genomic_DNA"/>
</dbReference>
<accession>X1G5G3</accession>